<evidence type="ECO:0000313" key="3">
    <source>
        <dbReference type="Proteomes" id="UP000244932"/>
    </source>
</evidence>
<keyword evidence="3" id="KW-1185">Reference proteome</keyword>
<dbReference type="EMBL" id="OMKW01000004">
    <property type="protein sequence ID" value="SPF31079.1"/>
    <property type="molecule type" value="Genomic_DNA"/>
</dbReference>
<dbReference type="InterPro" id="IPR023163">
    <property type="entry name" value="SMc04008-like_domain"/>
</dbReference>
<protein>
    <recommendedName>
        <fullName evidence="1">SMc04008-like domain-containing protein</fullName>
    </recommendedName>
</protein>
<dbReference type="Pfam" id="PF06844">
    <property type="entry name" value="DUF1244"/>
    <property type="match status" value="1"/>
</dbReference>
<reference evidence="2 3" key="1">
    <citation type="submission" date="2018-03" db="EMBL/GenBank/DDBJ databases">
        <authorList>
            <person name="Keele B.F."/>
        </authorList>
    </citation>
    <scope>NUCLEOTIDE SEQUENCE [LARGE SCALE GENOMIC DNA]</scope>
    <source>
        <strain evidence="2 3">CeCT 8812</strain>
    </source>
</reference>
<organism evidence="2 3">
    <name type="scientific">Pontivivens insulae</name>
    <dbReference type="NCBI Taxonomy" id="1639689"/>
    <lineage>
        <taxon>Bacteria</taxon>
        <taxon>Pseudomonadati</taxon>
        <taxon>Pseudomonadota</taxon>
        <taxon>Alphaproteobacteria</taxon>
        <taxon>Rhodobacterales</taxon>
        <taxon>Paracoccaceae</taxon>
        <taxon>Pontivivens</taxon>
    </lineage>
</organism>
<dbReference type="AlphaFoldDB" id="A0A2R8AFT5"/>
<dbReference type="Gene3D" id="1.10.3340.10">
    <property type="entry name" value="SMc04008-like"/>
    <property type="match status" value="1"/>
</dbReference>
<dbReference type="InterPro" id="IPR036810">
    <property type="entry name" value="SMc04008-like_sf"/>
</dbReference>
<proteinExistence type="predicted"/>
<accession>A0A2R8AFT5</accession>
<gene>
    <name evidence="2" type="ORF">POI8812_03430</name>
</gene>
<feature type="domain" description="SMc04008-like" evidence="1">
    <location>
        <begin position="1"/>
        <end position="36"/>
    </location>
</feature>
<name>A0A2R8AFT5_9RHOB</name>
<sequence>MSKDEGREAFYGVPFGEWKAKYQTEANAETKAKFEAVPKNH</sequence>
<dbReference type="Proteomes" id="UP000244932">
    <property type="component" value="Unassembled WGS sequence"/>
</dbReference>
<evidence type="ECO:0000313" key="2">
    <source>
        <dbReference type="EMBL" id="SPF31079.1"/>
    </source>
</evidence>
<evidence type="ECO:0000259" key="1">
    <source>
        <dbReference type="Pfam" id="PF06844"/>
    </source>
</evidence>